<dbReference type="OrthoDB" id="307871at2759"/>
<reference evidence="5" key="1">
    <citation type="submission" date="2021-06" db="EMBL/GenBank/DDBJ databases">
        <authorList>
            <person name="Hodson N. C."/>
            <person name="Mongue J. A."/>
            <person name="Jaron S. K."/>
        </authorList>
    </citation>
    <scope>NUCLEOTIDE SEQUENCE</scope>
</reference>
<keyword evidence="6" id="KW-1185">Reference proteome</keyword>
<feature type="region of interest" description="Disordered" evidence="3">
    <location>
        <begin position="511"/>
        <end position="530"/>
    </location>
</feature>
<dbReference type="PANTHER" id="PTHR23331:SF4">
    <property type="entry name" value="WAS_WASL-INTERACTING PROTEIN FAMILY MEMBER 3"/>
    <property type="match status" value="1"/>
</dbReference>
<evidence type="ECO:0000259" key="4">
    <source>
        <dbReference type="PROSITE" id="PS51082"/>
    </source>
</evidence>
<dbReference type="PANTHER" id="PTHR23331">
    <property type="entry name" value="CXYORF1"/>
    <property type="match status" value="1"/>
</dbReference>
<dbReference type="GO" id="GO:0043015">
    <property type="term" value="F:gamma-tubulin binding"/>
    <property type="evidence" value="ECO:0007669"/>
    <property type="project" value="TreeGrafter"/>
</dbReference>
<dbReference type="GO" id="GO:0071203">
    <property type="term" value="C:WASH complex"/>
    <property type="evidence" value="ECO:0007669"/>
    <property type="project" value="InterPro"/>
</dbReference>
<evidence type="ECO:0000256" key="3">
    <source>
        <dbReference type="SAM" id="MobiDB-lite"/>
    </source>
</evidence>
<dbReference type="InterPro" id="IPR003124">
    <property type="entry name" value="WH2_dom"/>
</dbReference>
<comment type="similarity">
    <text evidence="1">Belongs to the WASH1 family.</text>
</comment>
<dbReference type="GO" id="GO:0034314">
    <property type="term" value="P:Arp2/3 complex-mediated actin nucleation"/>
    <property type="evidence" value="ECO:0007669"/>
    <property type="project" value="InterPro"/>
</dbReference>
<dbReference type="Pfam" id="PF11945">
    <property type="entry name" value="WASH_WAHD"/>
    <property type="match status" value="1"/>
</dbReference>
<dbReference type="Proteomes" id="UP000708208">
    <property type="component" value="Unassembled WGS sequence"/>
</dbReference>
<dbReference type="GO" id="GO:0003779">
    <property type="term" value="F:actin binding"/>
    <property type="evidence" value="ECO:0007669"/>
    <property type="project" value="UniProtKB-KW"/>
</dbReference>
<feature type="compositionally biased region" description="Pro residues" evidence="3">
    <location>
        <begin position="348"/>
        <end position="360"/>
    </location>
</feature>
<organism evidence="5 6">
    <name type="scientific">Allacma fusca</name>
    <dbReference type="NCBI Taxonomy" id="39272"/>
    <lineage>
        <taxon>Eukaryota</taxon>
        <taxon>Metazoa</taxon>
        <taxon>Ecdysozoa</taxon>
        <taxon>Arthropoda</taxon>
        <taxon>Hexapoda</taxon>
        <taxon>Collembola</taxon>
        <taxon>Symphypleona</taxon>
        <taxon>Sminthuridae</taxon>
        <taxon>Allacma</taxon>
    </lineage>
</organism>
<evidence type="ECO:0000313" key="6">
    <source>
        <dbReference type="Proteomes" id="UP000708208"/>
    </source>
</evidence>
<sequence length="530" mass="57549">MKTEGGKYQVKLVPSHCHREETIVEILSALDHLAAISNEIFATIKERISSQQAHVSSLSTRVAATAEQVAALKSTQKGIRIVSAAKYPSSFPEDESKGVLSITFPVLRAKPVPPQKSYINTYNLEALGNMSHLTSSPVKNPSELLQYYHVRDANALNSNVERLESAYESGLGRPSINLNLVDSFLLFNTGENPYQNYHVYEKDTKKNISSRFVKKAEVVEAQDVPTNTRTDQDVEQENDDFFYYPSSVEIPDICVPDQLPDLPGIADSISLATESLNFNSVPTFQRPSSLSLFAASMNSSNLFSPSSASTMTPSPAETFKQSVTPVPEMPQQVKPKVVEPIPSVPTFVPPPPPPPPPPHVPLILPNVPKDSSQPPPPPPPPPPPFSLVDTSKVPEQSLTDSADSAPKNSKKAVKTGATVDPRTNLMAAIREAGGAGILRSVKDRKYEAKIKKQEEKQKEKEGASEGTDMMADLKNTLAMRRRGISGLGEGKRQAGLGDIMDKLAATIPALEDSNEEAFGGTISDDDDWDA</sequence>
<dbReference type="GO" id="GO:0005769">
    <property type="term" value="C:early endosome"/>
    <property type="evidence" value="ECO:0007669"/>
    <property type="project" value="InterPro"/>
</dbReference>
<dbReference type="GO" id="GO:0032456">
    <property type="term" value="P:endocytic recycling"/>
    <property type="evidence" value="ECO:0007669"/>
    <property type="project" value="TreeGrafter"/>
</dbReference>
<feature type="compositionally biased region" description="Low complexity" evidence="3">
    <location>
        <begin position="301"/>
        <end position="316"/>
    </location>
</feature>
<name>A0A8J2JFC5_9HEXA</name>
<feature type="compositionally biased region" description="Polar residues" evidence="3">
    <location>
        <begin position="393"/>
        <end position="402"/>
    </location>
</feature>
<feature type="compositionally biased region" description="Pro residues" evidence="3">
    <location>
        <begin position="373"/>
        <end position="385"/>
    </location>
</feature>
<evidence type="ECO:0000313" key="5">
    <source>
        <dbReference type="EMBL" id="CAG7719110.1"/>
    </source>
</evidence>
<feature type="region of interest" description="Disordered" evidence="3">
    <location>
        <begin position="348"/>
        <end position="418"/>
    </location>
</feature>
<dbReference type="GO" id="GO:0043014">
    <property type="term" value="F:alpha-tubulin binding"/>
    <property type="evidence" value="ECO:0007669"/>
    <property type="project" value="InterPro"/>
</dbReference>
<dbReference type="InterPro" id="IPR028290">
    <property type="entry name" value="WASH1"/>
</dbReference>
<evidence type="ECO:0000256" key="1">
    <source>
        <dbReference type="ARBA" id="ARBA00005602"/>
    </source>
</evidence>
<dbReference type="InterPro" id="IPR021854">
    <property type="entry name" value="WASH1_WAHD"/>
</dbReference>
<feature type="compositionally biased region" description="Basic and acidic residues" evidence="3">
    <location>
        <begin position="450"/>
        <end position="463"/>
    </location>
</feature>
<dbReference type="GO" id="GO:0005829">
    <property type="term" value="C:cytosol"/>
    <property type="evidence" value="ECO:0007669"/>
    <property type="project" value="GOC"/>
</dbReference>
<evidence type="ECO:0000256" key="2">
    <source>
        <dbReference type="ARBA" id="ARBA00023203"/>
    </source>
</evidence>
<feature type="region of interest" description="Disordered" evidence="3">
    <location>
        <begin position="301"/>
        <end position="327"/>
    </location>
</feature>
<dbReference type="PROSITE" id="PS51082">
    <property type="entry name" value="WH2"/>
    <property type="match status" value="1"/>
</dbReference>
<dbReference type="GO" id="GO:0055037">
    <property type="term" value="C:recycling endosome"/>
    <property type="evidence" value="ECO:0007669"/>
    <property type="project" value="TreeGrafter"/>
</dbReference>
<dbReference type="GO" id="GO:0006887">
    <property type="term" value="P:exocytosis"/>
    <property type="evidence" value="ECO:0007669"/>
    <property type="project" value="TreeGrafter"/>
</dbReference>
<dbReference type="AlphaFoldDB" id="A0A8J2JFC5"/>
<gene>
    <name evidence="5" type="ORF">AFUS01_LOCUS8451</name>
</gene>
<proteinExistence type="inferred from homology"/>
<feature type="domain" description="WH2" evidence="4">
    <location>
        <begin position="421"/>
        <end position="441"/>
    </location>
</feature>
<accession>A0A8J2JFC5</accession>
<dbReference type="EMBL" id="CAJVCH010058765">
    <property type="protein sequence ID" value="CAG7719110.1"/>
    <property type="molecule type" value="Genomic_DNA"/>
</dbReference>
<comment type="caution">
    <text evidence="5">The sequence shown here is derived from an EMBL/GenBank/DDBJ whole genome shotgun (WGS) entry which is preliminary data.</text>
</comment>
<dbReference type="GO" id="GO:0042147">
    <property type="term" value="P:retrograde transport, endosome to Golgi"/>
    <property type="evidence" value="ECO:0007669"/>
    <property type="project" value="TreeGrafter"/>
</dbReference>
<feature type="region of interest" description="Disordered" evidence="3">
    <location>
        <begin position="450"/>
        <end position="469"/>
    </location>
</feature>
<protein>
    <recommendedName>
        <fullName evidence="4">WH2 domain-containing protein</fullName>
    </recommendedName>
</protein>
<keyword evidence="2" id="KW-0009">Actin-binding</keyword>